<dbReference type="GO" id="GO:0003676">
    <property type="term" value="F:nucleic acid binding"/>
    <property type="evidence" value="ECO:0007669"/>
    <property type="project" value="InterPro"/>
</dbReference>
<organism evidence="4 5">
    <name type="scientific">Kluyveromyces dobzhanskii CBS 2104</name>
    <dbReference type="NCBI Taxonomy" id="1427455"/>
    <lineage>
        <taxon>Eukaryota</taxon>
        <taxon>Fungi</taxon>
        <taxon>Dikarya</taxon>
        <taxon>Ascomycota</taxon>
        <taxon>Saccharomycotina</taxon>
        <taxon>Saccharomycetes</taxon>
        <taxon>Saccharomycetales</taxon>
        <taxon>Saccharomycetaceae</taxon>
        <taxon>Kluyveromyces</taxon>
    </lineage>
</organism>
<keyword evidence="5" id="KW-1185">Reference proteome</keyword>
<evidence type="ECO:0000256" key="1">
    <source>
        <dbReference type="ARBA" id="ARBA00006091"/>
    </source>
</evidence>
<dbReference type="Pfam" id="PF09631">
    <property type="entry name" value="Sen15"/>
    <property type="match status" value="1"/>
</dbReference>
<evidence type="ECO:0000259" key="3">
    <source>
        <dbReference type="Pfam" id="PF09631"/>
    </source>
</evidence>
<dbReference type="GO" id="GO:0000379">
    <property type="term" value="P:tRNA-type intron splice site recognition and cleavage"/>
    <property type="evidence" value="ECO:0007669"/>
    <property type="project" value="InterPro"/>
</dbReference>
<sequence>MNGENTALCNAVFTNLVYQQLWTETKIVDFGDVSVVCGIPSHKLTNDQNDTETEGDGQASTATEKHFVYPILMHQYKNSGLTMNTIDHVFSQLPNTLKRLTLGIVNDDGTIVYYFIYKGLRKPKKN</sequence>
<gene>
    <name evidence="4" type="ORF">KLDO_g4737B</name>
</gene>
<dbReference type="Proteomes" id="UP000031516">
    <property type="component" value="Unassembled WGS sequence"/>
</dbReference>
<dbReference type="OrthoDB" id="10002170at2759"/>
<reference evidence="4 5" key="1">
    <citation type="submission" date="2014-03" db="EMBL/GenBank/DDBJ databases">
        <title>The genome of Kluyveromyces dobzhanskii.</title>
        <authorList>
            <person name="Nystedt B."/>
            <person name="Astrom S."/>
        </authorList>
    </citation>
    <scope>NUCLEOTIDE SEQUENCE [LARGE SCALE GENOMIC DNA]</scope>
    <source>
        <strain evidence="4 5">CBS 2104</strain>
    </source>
</reference>
<dbReference type="InterPro" id="IPR036167">
    <property type="entry name" value="tRNA_intron_Endo_cat-like_sf"/>
</dbReference>
<evidence type="ECO:0000256" key="2">
    <source>
        <dbReference type="ARBA" id="ARBA00022694"/>
    </source>
</evidence>
<accession>A0A0A8LBS4</accession>
<evidence type="ECO:0000313" key="4">
    <source>
        <dbReference type="EMBL" id="CDO96538.1"/>
    </source>
</evidence>
<comment type="caution">
    <text evidence="4">The sequence shown here is derived from an EMBL/GenBank/DDBJ whole genome shotgun (WGS) entry which is preliminary data.</text>
</comment>
<dbReference type="InterPro" id="IPR011856">
    <property type="entry name" value="tRNA_endonuc-like_dom_sf"/>
</dbReference>
<dbReference type="PANTHER" id="PTHR28518">
    <property type="entry name" value="TRNA-SPLICING ENDONUCLEASE SUBUNIT SEN15"/>
    <property type="match status" value="1"/>
</dbReference>
<dbReference type="Gene3D" id="3.40.1350.10">
    <property type="match status" value="1"/>
</dbReference>
<name>A0A0A8LBS4_9SACH</name>
<dbReference type="GO" id="GO:0000214">
    <property type="term" value="C:tRNA-intron endonuclease complex"/>
    <property type="evidence" value="ECO:0007669"/>
    <property type="project" value="InterPro"/>
</dbReference>
<dbReference type="PANTHER" id="PTHR28518:SF1">
    <property type="entry name" value="TRNA-SPLICING ENDONUCLEASE SUBUNIT SEN15"/>
    <property type="match status" value="1"/>
</dbReference>
<dbReference type="InterPro" id="IPR018593">
    <property type="entry name" value="tRNA-endonuc_su_Sen15"/>
</dbReference>
<protein>
    <submittedName>
        <fullName evidence="4">WGS project CCBQ000000000 data, contig 00058</fullName>
    </submittedName>
</protein>
<comment type="similarity">
    <text evidence="1">Belongs to the SEN15 family.</text>
</comment>
<keyword evidence="2" id="KW-0819">tRNA processing</keyword>
<proteinExistence type="inferred from homology"/>
<feature type="domain" description="tRNA-splicing endonuclease subunit Sen15" evidence="3">
    <location>
        <begin position="12"/>
        <end position="126"/>
    </location>
</feature>
<dbReference type="SUPFAM" id="SSF53032">
    <property type="entry name" value="tRNA-intron endonuclease catalytic domain-like"/>
    <property type="match status" value="1"/>
</dbReference>
<dbReference type="AlphaFoldDB" id="A0A0A8LBS4"/>
<dbReference type="EMBL" id="CCBQ010000047">
    <property type="protein sequence ID" value="CDO96538.1"/>
    <property type="molecule type" value="Genomic_DNA"/>
</dbReference>
<dbReference type="GO" id="GO:0000213">
    <property type="term" value="F:tRNA-intron lyase activity"/>
    <property type="evidence" value="ECO:0007669"/>
    <property type="project" value="TreeGrafter"/>
</dbReference>
<evidence type="ECO:0000313" key="5">
    <source>
        <dbReference type="Proteomes" id="UP000031516"/>
    </source>
</evidence>
<dbReference type="InterPro" id="IPR042777">
    <property type="entry name" value="Sen15_fungi"/>
</dbReference>